<dbReference type="SUPFAM" id="SSF110004">
    <property type="entry name" value="Glycolipid transfer protein, GLTP"/>
    <property type="match status" value="1"/>
</dbReference>
<evidence type="ECO:0000313" key="3">
    <source>
        <dbReference type="Proteomes" id="UP001279734"/>
    </source>
</evidence>
<keyword evidence="3" id="KW-1185">Reference proteome</keyword>
<dbReference type="PANTHER" id="PTHR10219">
    <property type="entry name" value="GLYCOLIPID TRANSFER PROTEIN-RELATED"/>
    <property type="match status" value="1"/>
</dbReference>
<dbReference type="AlphaFoldDB" id="A0AAD3XZS3"/>
<dbReference type="EMBL" id="BSYO01000024">
    <property type="protein sequence ID" value="GMH21931.1"/>
    <property type="molecule type" value="Genomic_DNA"/>
</dbReference>
<dbReference type="GO" id="GO:0016020">
    <property type="term" value="C:membrane"/>
    <property type="evidence" value="ECO:0007669"/>
    <property type="project" value="TreeGrafter"/>
</dbReference>
<evidence type="ECO:0000259" key="1">
    <source>
        <dbReference type="Pfam" id="PF08718"/>
    </source>
</evidence>
<dbReference type="GO" id="GO:1902388">
    <property type="term" value="F:ceramide 1-phosphate transfer activity"/>
    <property type="evidence" value="ECO:0007669"/>
    <property type="project" value="TreeGrafter"/>
</dbReference>
<dbReference type="PANTHER" id="PTHR10219:SF34">
    <property type="entry name" value="GLYCOLIPID TRANSFER PROTEIN 3"/>
    <property type="match status" value="1"/>
</dbReference>
<dbReference type="Proteomes" id="UP001279734">
    <property type="component" value="Unassembled WGS sequence"/>
</dbReference>
<reference evidence="2" key="1">
    <citation type="submission" date="2023-05" db="EMBL/GenBank/DDBJ databases">
        <title>Nepenthes gracilis genome sequencing.</title>
        <authorList>
            <person name="Fukushima K."/>
        </authorList>
    </citation>
    <scope>NUCLEOTIDE SEQUENCE</scope>
    <source>
        <strain evidence="2">SING2019-196</strain>
    </source>
</reference>
<dbReference type="Pfam" id="PF08718">
    <property type="entry name" value="GLTP"/>
    <property type="match status" value="1"/>
</dbReference>
<gene>
    <name evidence="2" type="ORF">Nepgr_023774</name>
</gene>
<dbReference type="GO" id="GO:1902387">
    <property type="term" value="F:ceramide 1-phosphate binding"/>
    <property type="evidence" value="ECO:0007669"/>
    <property type="project" value="TreeGrafter"/>
</dbReference>
<evidence type="ECO:0000313" key="2">
    <source>
        <dbReference type="EMBL" id="GMH21931.1"/>
    </source>
</evidence>
<name>A0AAD3XZS3_NEPGR</name>
<dbReference type="InterPro" id="IPR036497">
    <property type="entry name" value="GLTP_sf"/>
</dbReference>
<sequence>MKRRRDVEKKSEIRLAIEELSVAVKLEPAVAADRRESHIAARPFLSLCSLILQLLDKIGPTMAVLRQDVQQNIQRLEMLCESDPASYSNLVEMLRKEALDGTARKGDSCSRALVWLTRCVDLTAVLLQNLANDPGQSMEEMVENSYSVTMKPWHGWISATAYRVALKLLPDSKTFMNLLMAKGQNFDTLKDEIQTLVSFLMPLLEDIHSILKSYAVDRLKSP</sequence>
<feature type="domain" description="Glycolipid transfer protein" evidence="1">
    <location>
        <begin position="40"/>
        <end position="180"/>
    </location>
</feature>
<dbReference type="InterPro" id="IPR014830">
    <property type="entry name" value="Glycolipid_transfer_prot_dom"/>
</dbReference>
<proteinExistence type="predicted"/>
<dbReference type="GO" id="GO:0005829">
    <property type="term" value="C:cytosol"/>
    <property type="evidence" value="ECO:0007669"/>
    <property type="project" value="TreeGrafter"/>
</dbReference>
<organism evidence="2 3">
    <name type="scientific">Nepenthes gracilis</name>
    <name type="common">Slender pitcher plant</name>
    <dbReference type="NCBI Taxonomy" id="150966"/>
    <lineage>
        <taxon>Eukaryota</taxon>
        <taxon>Viridiplantae</taxon>
        <taxon>Streptophyta</taxon>
        <taxon>Embryophyta</taxon>
        <taxon>Tracheophyta</taxon>
        <taxon>Spermatophyta</taxon>
        <taxon>Magnoliopsida</taxon>
        <taxon>eudicotyledons</taxon>
        <taxon>Gunneridae</taxon>
        <taxon>Pentapetalae</taxon>
        <taxon>Caryophyllales</taxon>
        <taxon>Nepenthaceae</taxon>
        <taxon>Nepenthes</taxon>
    </lineage>
</organism>
<accession>A0AAD3XZS3</accession>
<dbReference type="Gene3D" id="1.10.3520.10">
    <property type="entry name" value="Glycolipid transfer protein"/>
    <property type="match status" value="1"/>
</dbReference>
<comment type="caution">
    <text evidence="2">The sequence shown here is derived from an EMBL/GenBank/DDBJ whole genome shotgun (WGS) entry which is preliminary data.</text>
</comment>
<protein>
    <recommendedName>
        <fullName evidence="1">Glycolipid transfer protein domain-containing protein</fullName>
    </recommendedName>
</protein>